<dbReference type="AlphaFoldDB" id="A0AAE0GZ80"/>
<keyword evidence="1" id="KW-0812">Transmembrane</keyword>
<feature type="transmembrane region" description="Helical" evidence="1">
    <location>
        <begin position="55"/>
        <end position="73"/>
    </location>
</feature>
<gene>
    <name evidence="2" type="ORF">CYMTET_5599</name>
</gene>
<comment type="caution">
    <text evidence="2">The sequence shown here is derived from an EMBL/GenBank/DDBJ whole genome shotgun (WGS) entry which is preliminary data.</text>
</comment>
<evidence type="ECO:0000313" key="3">
    <source>
        <dbReference type="Proteomes" id="UP001190700"/>
    </source>
</evidence>
<proteinExistence type="predicted"/>
<keyword evidence="3" id="KW-1185">Reference proteome</keyword>
<feature type="transmembrane region" description="Helical" evidence="1">
    <location>
        <begin position="118"/>
        <end position="136"/>
    </location>
</feature>
<keyword evidence="1" id="KW-1133">Transmembrane helix</keyword>
<evidence type="ECO:0000313" key="2">
    <source>
        <dbReference type="EMBL" id="KAK3286883.1"/>
    </source>
</evidence>
<evidence type="ECO:0000256" key="1">
    <source>
        <dbReference type="SAM" id="Phobius"/>
    </source>
</evidence>
<reference evidence="2 3" key="1">
    <citation type="journal article" date="2015" name="Genome Biol. Evol.">
        <title>Comparative Genomics of a Bacterivorous Green Alga Reveals Evolutionary Causalities and Consequences of Phago-Mixotrophic Mode of Nutrition.</title>
        <authorList>
            <person name="Burns J.A."/>
            <person name="Paasch A."/>
            <person name="Narechania A."/>
            <person name="Kim E."/>
        </authorList>
    </citation>
    <scope>NUCLEOTIDE SEQUENCE [LARGE SCALE GENOMIC DNA]</scope>
    <source>
        <strain evidence="2 3">PLY_AMNH</strain>
    </source>
</reference>
<feature type="transmembrane region" description="Helical" evidence="1">
    <location>
        <begin position="85"/>
        <end position="106"/>
    </location>
</feature>
<protein>
    <submittedName>
        <fullName evidence="2">Uncharacterized protein</fullName>
    </submittedName>
</protein>
<dbReference type="EMBL" id="LGRX02001102">
    <property type="protein sequence ID" value="KAK3286883.1"/>
    <property type="molecule type" value="Genomic_DNA"/>
</dbReference>
<dbReference type="Proteomes" id="UP001190700">
    <property type="component" value="Unassembled WGS sequence"/>
</dbReference>
<sequence>MWWTRQEADYARGLRGRQEFGQAWGFLFFLLRPARAASGGSAREKLRHFHVPIRATARFAIALLLGSFVRSVPHCHQPDPPFTGVLQLSGLLLVTGLEFGGLWFLWPIENRWMMWLRLLDAGFSCLAMLCGLLAALSVQGAVVALLVFLIANVFISTLVILMHVARFSMFIKDSFVQGKLYHLVKTTFASMFEAMESMALVDKISVMDKSPSHRMSVLLAHRSSDPVSERMSAILADRRASALDSSMYPMSISMMNMLELKRTNDPLGSTVGEENQDAATKQYTVINPLAENRFHHPGI</sequence>
<accession>A0AAE0GZ80</accession>
<feature type="transmembrane region" description="Helical" evidence="1">
    <location>
        <begin position="142"/>
        <end position="165"/>
    </location>
</feature>
<keyword evidence="1" id="KW-0472">Membrane</keyword>
<organism evidence="2 3">
    <name type="scientific">Cymbomonas tetramitiformis</name>
    <dbReference type="NCBI Taxonomy" id="36881"/>
    <lineage>
        <taxon>Eukaryota</taxon>
        <taxon>Viridiplantae</taxon>
        <taxon>Chlorophyta</taxon>
        <taxon>Pyramimonadophyceae</taxon>
        <taxon>Pyramimonadales</taxon>
        <taxon>Pyramimonadaceae</taxon>
        <taxon>Cymbomonas</taxon>
    </lineage>
</organism>
<name>A0AAE0GZ80_9CHLO</name>